<comment type="caution">
    <text evidence="3">The sequence shown here is derived from an EMBL/GenBank/DDBJ whole genome shotgun (WGS) entry which is preliminary data.</text>
</comment>
<gene>
    <name evidence="3" type="ORF">H8S54_02555</name>
</gene>
<keyword evidence="4" id="KW-1185">Reference proteome</keyword>
<protein>
    <recommendedName>
        <fullName evidence="5">Lipocalin-like domain-containing protein</fullName>
    </recommendedName>
</protein>
<feature type="region of interest" description="Disordered" evidence="1">
    <location>
        <begin position="245"/>
        <end position="274"/>
    </location>
</feature>
<accession>A0A8I0DQX1</accession>
<evidence type="ECO:0000256" key="1">
    <source>
        <dbReference type="SAM" id="MobiDB-lite"/>
    </source>
</evidence>
<dbReference type="AlphaFoldDB" id="A0A8I0DQX1"/>
<evidence type="ECO:0000256" key="2">
    <source>
        <dbReference type="SAM" id="SignalP"/>
    </source>
</evidence>
<keyword evidence="2" id="KW-0732">Signal</keyword>
<name>A0A8I0DQX1_9FIRM</name>
<dbReference type="EMBL" id="JACOOT010000006">
    <property type="protein sequence ID" value="MBC5650032.1"/>
    <property type="molecule type" value="Genomic_DNA"/>
</dbReference>
<evidence type="ECO:0000313" key="3">
    <source>
        <dbReference type="EMBL" id="MBC5650032.1"/>
    </source>
</evidence>
<feature type="chain" id="PRO_5034947556" description="Lipocalin-like domain-containing protein" evidence="2">
    <location>
        <begin position="28"/>
        <end position="296"/>
    </location>
</feature>
<evidence type="ECO:0008006" key="5">
    <source>
        <dbReference type="Google" id="ProtNLM"/>
    </source>
</evidence>
<sequence length="296" mass="32807">MCKKMKLWAAGTLGVMLAGLGSVNVYALDAKDVVGTWYVNGLSMDGENTFHPEMMGMEITFNFTEDGKGEMTNAMEYSDPEVEEMEWKIDGDKVLITKNDETVEGEYSDGTISMDADGMYFIMNQEKEEYEPYVPGNVVEEPKLEDFNGEWKSTLMDAFGMQMPTAAGLSDVEMTISISDGKASLVMIESAVETKVDLEGDLEGNALILKSTTEKEEDSESYTLVSTDVMKFYLLEDGNLCFTTEDSMDDEASDTVDATDTADATDAEEALDGDDEYDFGDIDFTIKIYFEKLVVE</sequence>
<reference evidence="3 4" key="1">
    <citation type="submission" date="2020-08" db="EMBL/GenBank/DDBJ databases">
        <title>Genome public.</title>
        <authorList>
            <person name="Liu C."/>
            <person name="Sun Q."/>
        </authorList>
    </citation>
    <scope>NUCLEOTIDE SEQUENCE [LARGE SCALE GENOMIC DNA]</scope>
    <source>
        <strain evidence="3 4">BX17</strain>
    </source>
</reference>
<feature type="signal peptide" evidence="2">
    <location>
        <begin position="1"/>
        <end position="27"/>
    </location>
</feature>
<dbReference type="RefSeq" id="WP_186900837.1">
    <property type="nucleotide sequence ID" value="NZ_JACOOT010000006.1"/>
</dbReference>
<evidence type="ECO:0000313" key="4">
    <source>
        <dbReference type="Proteomes" id="UP000652847"/>
    </source>
</evidence>
<proteinExistence type="predicted"/>
<feature type="compositionally biased region" description="Acidic residues" evidence="1">
    <location>
        <begin position="263"/>
        <end position="274"/>
    </location>
</feature>
<dbReference type="Proteomes" id="UP000652847">
    <property type="component" value="Unassembled WGS sequence"/>
</dbReference>
<organism evidence="3 4">
    <name type="scientific">Blautia segnis</name>
    <dbReference type="NCBI Taxonomy" id="2763030"/>
    <lineage>
        <taxon>Bacteria</taxon>
        <taxon>Bacillati</taxon>
        <taxon>Bacillota</taxon>
        <taxon>Clostridia</taxon>
        <taxon>Lachnospirales</taxon>
        <taxon>Lachnospiraceae</taxon>
        <taxon>Blautia</taxon>
    </lineage>
</organism>